<keyword evidence="13" id="KW-0675">Receptor</keyword>
<dbReference type="PANTHER" id="PTHR30069">
    <property type="entry name" value="TONB-DEPENDENT OUTER MEMBRANE RECEPTOR"/>
    <property type="match status" value="1"/>
</dbReference>
<evidence type="ECO:0000256" key="4">
    <source>
        <dbReference type="ARBA" id="ARBA00022692"/>
    </source>
</evidence>
<comment type="similarity">
    <text evidence="8 9">Belongs to the TonB-dependent receptor family.</text>
</comment>
<dbReference type="RefSeq" id="WP_129469656.1">
    <property type="nucleotide sequence ID" value="NZ_SAWZ01000001.1"/>
</dbReference>
<name>A0A4Q1JZJ0_9GAMM</name>
<dbReference type="NCBIfam" id="TIGR01778">
    <property type="entry name" value="TonB-copper"/>
    <property type="match status" value="1"/>
</dbReference>
<dbReference type="SUPFAM" id="SSF56935">
    <property type="entry name" value="Porins"/>
    <property type="match status" value="1"/>
</dbReference>
<dbReference type="GO" id="GO:0044718">
    <property type="term" value="P:siderophore transmembrane transport"/>
    <property type="evidence" value="ECO:0007669"/>
    <property type="project" value="TreeGrafter"/>
</dbReference>
<accession>A0A4Q1JZJ0</accession>
<keyword evidence="10" id="KW-0732">Signal</keyword>
<dbReference type="CDD" id="cd01347">
    <property type="entry name" value="ligand_gated_channel"/>
    <property type="match status" value="1"/>
</dbReference>
<evidence type="ECO:0000256" key="5">
    <source>
        <dbReference type="ARBA" id="ARBA00023077"/>
    </source>
</evidence>
<dbReference type="GO" id="GO:0015344">
    <property type="term" value="F:siderophore uptake transmembrane transporter activity"/>
    <property type="evidence" value="ECO:0007669"/>
    <property type="project" value="TreeGrafter"/>
</dbReference>
<dbReference type="InterPro" id="IPR036942">
    <property type="entry name" value="Beta-barrel_TonB_sf"/>
</dbReference>
<dbReference type="InterPro" id="IPR039426">
    <property type="entry name" value="TonB-dep_rcpt-like"/>
</dbReference>
<dbReference type="InterPro" id="IPR012910">
    <property type="entry name" value="Plug_dom"/>
</dbReference>
<protein>
    <submittedName>
        <fullName evidence="13">TonB-dependent copper receptor</fullName>
    </submittedName>
</protein>
<dbReference type="InterPro" id="IPR010100">
    <property type="entry name" value="TonB-dep_Cu_rcpt"/>
</dbReference>
<feature type="signal peptide" evidence="10">
    <location>
        <begin position="1"/>
        <end position="29"/>
    </location>
</feature>
<dbReference type="PANTHER" id="PTHR30069:SF49">
    <property type="entry name" value="OUTER MEMBRANE PROTEIN C"/>
    <property type="match status" value="1"/>
</dbReference>
<keyword evidence="6 8" id="KW-0472">Membrane</keyword>
<evidence type="ECO:0000313" key="13">
    <source>
        <dbReference type="EMBL" id="RXR08765.1"/>
    </source>
</evidence>
<dbReference type="AlphaFoldDB" id="A0A4Q1JZJ0"/>
<evidence type="ECO:0000256" key="10">
    <source>
        <dbReference type="SAM" id="SignalP"/>
    </source>
</evidence>
<keyword evidence="7 8" id="KW-0998">Cell outer membrane</keyword>
<dbReference type="Pfam" id="PF07715">
    <property type="entry name" value="Plug"/>
    <property type="match status" value="1"/>
</dbReference>
<dbReference type="OrthoDB" id="5332150at2"/>
<proteinExistence type="inferred from homology"/>
<dbReference type="Pfam" id="PF00593">
    <property type="entry name" value="TonB_dep_Rec_b-barrel"/>
    <property type="match status" value="1"/>
</dbReference>
<comment type="subcellular location">
    <subcellularLocation>
        <location evidence="1 8">Cell outer membrane</location>
        <topology evidence="1 8">Multi-pass membrane protein</topology>
    </subcellularLocation>
</comment>
<dbReference type="GO" id="GO:0009279">
    <property type="term" value="C:cell outer membrane"/>
    <property type="evidence" value="ECO:0007669"/>
    <property type="project" value="UniProtKB-SubCell"/>
</dbReference>
<dbReference type="Gene3D" id="2.170.130.10">
    <property type="entry name" value="TonB-dependent receptor, plug domain"/>
    <property type="match status" value="1"/>
</dbReference>
<dbReference type="Proteomes" id="UP000289784">
    <property type="component" value="Unassembled WGS sequence"/>
</dbReference>
<evidence type="ECO:0000256" key="8">
    <source>
        <dbReference type="PROSITE-ProRule" id="PRU01360"/>
    </source>
</evidence>
<organism evidence="13 14">
    <name type="scientific">Pseudoxanthomonas composti</name>
    <dbReference type="NCBI Taxonomy" id="2137479"/>
    <lineage>
        <taxon>Bacteria</taxon>
        <taxon>Pseudomonadati</taxon>
        <taxon>Pseudomonadota</taxon>
        <taxon>Gammaproteobacteria</taxon>
        <taxon>Lysobacterales</taxon>
        <taxon>Lysobacteraceae</taxon>
        <taxon>Pseudoxanthomonas</taxon>
    </lineage>
</organism>
<evidence type="ECO:0000256" key="2">
    <source>
        <dbReference type="ARBA" id="ARBA00022448"/>
    </source>
</evidence>
<reference evidence="13 14" key="1">
    <citation type="submission" date="2019-01" db="EMBL/GenBank/DDBJ databases">
        <title>Pseudoxanthomonas composti sp. nov., isolated from compost.</title>
        <authorList>
            <person name="Yang G."/>
        </authorList>
    </citation>
    <scope>NUCLEOTIDE SEQUENCE [LARGE SCALE GENOMIC DNA]</scope>
    <source>
        <strain evidence="13 14">GSS15</strain>
    </source>
</reference>
<keyword evidence="3 8" id="KW-1134">Transmembrane beta strand</keyword>
<dbReference type="InterPro" id="IPR000531">
    <property type="entry name" value="Beta-barrel_TonB"/>
</dbReference>
<evidence type="ECO:0000259" key="11">
    <source>
        <dbReference type="Pfam" id="PF00593"/>
    </source>
</evidence>
<dbReference type="InterPro" id="IPR037066">
    <property type="entry name" value="Plug_dom_sf"/>
</dbReference>
<evidence type="ECO:0000256" key="9">
    <source>
        <dbReference type="RuleBase" id="RU003357"/>
    </source>
</evidence>
<gene>
    <name evidence="13" type="ORF">EPA99_02830</name>
</gene>
<feature type="domain" description="TonB-dependent receptor plug" evidence="12">
    <location>
        <begin position="66"/>
        <end position="153"/>
    </location>
</feature>
<keyword evidence="2 8" id="KW-0813">Transport</keyword>
<evidence type="ECO:0000256" key="7">
    <source>
        <dbReference type="ARBA" id="ARBA00023237"/>
    </source>
</evidence>
<feature type="chain" id="PRO_5020307226" evidence="10">
    <location>
        <begin position="30"/>
        <end position="703"/>
    </location>
</feature>
<keyword evidence="14" id="KW-1185">Reference proteome</keyword>
<evidence type="ECO:0000256" key="3">
    <source>
        <dbReference type="ARBA" id="ARBA00022452"/>
    </source>
</evidence>
<sequence length="703" mass="75300">MPVFSFVSTLPSRLALGCACALPASFAVADEAVDGARTLDAVLVTAAPVTPLTWSTDPRLPRQPVPASDGADYLKTVPGFSAIRNGGTNGDPVLRGMFGSRLNVLSNDGAMPGACPARMDNPLSYIAPETYDRLTIVKGPQTVLWGPGASAGTVRFERQTPHFEQPGVEARASVLAGSNNRNDQTLEATAGNTLGYARVSANRSEADDYRDGAGNVVPSKWRKWNTDAALGWTPDAHTVVELNAGLGDGLARYAGRGMDGAQFRRTSLGARFEKTDLPGAWESIKASVYDNHADHVMDNYTLRTPNADSAMPMPMAANVDRRTSGGRLALEWAWTHLALTAGADWQDSRHRSRSASNLGPYAAWASDADLDNQGLFAELTLHPGAGQRVILGARLDRAAAQDRRASISGMSMGEPMGMGDGMAMAMGSDMPNPTYGVTRRHTLGSGFARYEQDLSTLPLTWYAGIGHAERMPDYWELFSADRGPMGTVNAFSAARPERTTQLDLGAQYKGERLDAWVSAYVGRIEDYLLFAYGAGGMMGLSSTLTNVDADIHGAEAGVELRPASGWKLGSTLAWAWGENRSDGTPLPQMPPLEARLSAGWEGRRWSAGALLRAVSAQSRVAPMQGNVTGRDLGPTAGFATFALNAGYRISEAWRLTAGVDNLFDRDYAEHLNLAGSADFGYPADPVRIHEPGRTAWLKLNVVY</sequence>
<dbReference type="Gene3D" id="2.40.170.20">
    <property type="entry name" value="TonB-dependent receptor, beta-barrel domain"/>
    <property type="match status" value="1"/>
</dbReference>
<keyword evidence="5 9" id="KW-0798">TonB box</keyword>
<evidence type="ECO:0000256" key="6">
    <source>
        <dbReference type="ARBA" id="ARBA00023136"/>
    </source>
</evidence>
<dbReference type="EMBL" id="SAWZ01000001">
    <property type="protein sequence ID" value="RXR08765.1"/>
    <property type="molecule type" value="Genomic_DNA"/>
</dbReference>
<evidence type="ECO:0000256" key="1">
    <source>
        <dbReference type="ARBA" id="ARBA00004571"/>
    </source>
</evidence>
<feature type="domain" description="TonB-dependent receptor-like beta-barrel" evidence="11">
    <location>
        <begin position="207"/>
        <end position="662"/>
    </location>
</feature>
<comment type="caution">
    <text evidence="13">The sequence shown here is derived from an EMBL/GenBank/DDBJ whole genome shotgun (WGS) entry which is preliminary data.</text>
</comment>
<evidence type="ECO:0000313" key="14">
    <source>
        <dbReference type="Proteomes" id="UP000289784"/>
    </source>
</evidence>
<dbReference type="PROSITE" id="PS52016">
    <property type="entry name" value="TONB_DEPENDENT_REC_3"/>
    <property type="match status" value="1"/>
</dbReference>
<evidence type="ECO:0000259" key="12">
    <source>
        <dbReference type="Pfam" id="PF07715"/>
    </source>
</evidence>
<keyword evidence="4 8" id="KW-0812">Transmembrane</keyword>